<sequence length="344" mass="36763">GGAVAFLAVVVVFYAPRPEFYAAFGEPTRLPGVLTAGTAGAWAEFWGTWGTAGSVSRDHSYIAFLTDALRTLSAASLMLVVAAVFGFLAERYVADDPRDFVLFAGYWGVASIVVYPAITDISGHWSVVHAVVPLAIPAAVGLRLVVERGWSAFTDDDYVSVALAAIVLLAAAGQMGAVTAETSFLMPQEDDNELVQYGQPASDMQDTLANVERVAAATEGTDVLYYGDHFYAHGEPTGGEAVEPSDVSDTNWFHRLPLPWYTGRADAATDSTLKLTAGTATGENQSPSVEDTDAPVVITRAKHYTDVAGYLEPRGYESWTYELTSSNTVFVIFVDSNASGYKQP</sequence>
<protein>
    <submittedName>
        <fullName evidence="2">TIGR03663 family protein</fullName>
    </submittedName>
</protein>
<feature type="transmembrane region" description="Helical" evidence="1">
    <location>
        <begin position="68"/>
        <end position="88"/>
    </location>
</feature>
<dbReference type="InterPro" id="IPR019962">
    <property type="entry name" value="CHP03663"/>
</dbReference>
<dbReference type="OrthoDB" id="313515at2157"/>
<dbReference type="PANTHER" id="PTHR41710">
    <property type="entry name" value="GLYCOSYL TRANSFERASE, FAMILY 39"/>
    <property type="match status" value="1"/>
</dbReference>
<dbReference type="Proteomes" id="UP000471521">
    <property type="component" value="Unassembled WGS sequence"/>
</dbReference>
<feature type="non-terminal residue" evidence="2">
    <location>
        <position position="1"/>
    </location>
</feature>
<organism evidence="2 3">
    <name type="scientific">Halobacterium bonnevillei</name>
    <dbReference type="NCBI Taxonomy" id="2692200"/>
    <lineage>
        <taxon>Archaea</taxon>
        <taxon>Methanobacteriati</taxon>
        <taxon>Methanobacteriota</taxon>
        <taxon>Stenosarchaea group</taxon>
        <taxon>Halobacteria</taxon>
        <taxon>Halobacteriales</taxon>
        <taxon>Halobacteriaceae</taxon>
        <taxon>Halobacterium</taxon>
    </lineage>
</organism>
<keyword evidence="3" id="KW-1185">Reference proteome</keyword>
<reference evidence="2 3" key="1">
    <citation type="submission" date="2019-12" db="EMBL/GenBank/DDBJ databases">
        <title>Isolation and characterization of three novel carbon monoxide-oxidizing members of Halobacteria from salione crusts and soils.</title>
        <authorList>
            <person name="Myers M.R."/>
            <person name="King G.M."/>
        </authorList>
    </citation>
    <scope>NUCLEOTIDE SEQUENCE [LARGE SCALE GENOMIC DNA]</scope>
    <source>
        <strain evidence="2 3">PCN9</strain>
    </source>
</reference>
<accession>A0A6B0SRC9</accession>
<evidence type="ECO:0000313" key="3">
    <source>
        <dbReference type="Proteomes" id="UP000471521"/>
    </source>
</evidence>
<gene>
    <name evidence="2" type="ORF">GRX66_05865</name>
</gene>
<name>A0A6B0SRC9_9EURY</name>
<comment type="caution">
    <text evidence="2">The sequence shown here is derived from an EMBL/GenBank/DDBJ whole genome shotgun (WGS) entry which is preliminary data.</text>
</comment>
<evidence type="ECO:0000313" key="2">
    <source>
        <dbReference type="EMBL" id="MXR20149.1"/>
    </source>
</evidence>
<proteinExistence type="predicted"/>
<dbReference type="RefSeq" id="WP_159525706.1">
    <property type="nucleotide sequence ID" value="NZ_WUUU01000030.1"/>
</dbReference>
<keyword evidence="1" id="KW-1133">Transmembrane helix</keyword>
<keyword evidence="1" id="KW-0812">Transmembrane</keyword>
<feature type="transmembrane region" description="Helical" evidence="1">
    <location>
        <begin position="158"/>
        <end position="178"/>
    </location>
</feature>
<feature type="transmembrane region" description="Helical" evidence="1">
    <location>
        <begin position="124"/>
        <end position="146"/>
    </location>
</feature>
<feature type="transmembrane region" description="Helical" evidence="1">
    <location>
        <begin position="100"/>
        <end position="118"/>
    </location>
</feature>
<dbReference type="EMBL" id="WUUU01000030">
    <property type="protein sequence ID" value="MXR20149.1"/>
    <property type="molecule type" value="Genomic_DNA"/>
</dbReference>
<evidence type="ECO:0000256" key="1">
    <source>
        <dbReference type="SAM" id="Phobius"/>
    </source>
</evidence>
<dbReference type="AlphaFoldDB" id="A0A6B0SRC9"/>
<dbReference type="NCBIfam" id="TIGR03663">
    <property type="entry name" value="flippase activity-associated protein Agl23"/>
    <property type="match status" value="1"/>
</dbReference>
<dbReference type="PANTHER" id="PTHR41710:SF2">
    <property type="entry name" value="GLYCOSYL TRANSFERASE FAMILY 39_83 DOMAIN-CONTAINING PROTEIN"/>
    <property type="match status" value="1"/>
</dbReference>
<keyword evidence="1" id="KW-0472">Membrane</keyword>